<dbReference type="Proteomes" id="UP000281553">
    <property type="component" value="Unassembled WGS sequence"/>
</dbReference>
<dbReference type="OrthoDB" id="425681at2759"/>
<evidence type="ECO:0000313" key="1">
    <source>
        <dbReference type="EMBL" id="VDN20212.1"/>
    </source>
</evidence>
<dbReference type="AlphaFoldDB" id="A0A3P7PJS0"/>
<proteinExistence type="predicted"/>
<dbReference type="EMBL" id="UYRU01070774">
    <property type="protein sequence ID" value="VDN20212.1"/>
    <property type="molecule type" value="Genomic_DNA"/>
</dbReference>
<keyword evidence="2" id="KW-1185">Reference proteome</keyword>
<organism evidence="1 2">
    <name type="scientific">Dibothriocephalus latus</name>
    <name type="common">Fish tapeworm</name>
    <name type="synonym">Diphyllobothrium latum</name>
    <dbReference type="NCBI Taxonomy" id="60516"/>
    <lineage>
        <taxon>Eukaryota</taxon>
        <taxon>Metazoa</taxon>
        <taxon>Spiralia</taxon>
        <taxon>Lophotrochozoa</taxon>
        <taxon>Platyhelminthes</taxon>
        <taxon>Cestoda</taxon>
        <taxon>Eucestoda</taxon>
        <taxon>Diphyllobothriidea</taxon>
        <taxon>Diphyllobothriidae</taxon>
        <taxon>Dibothriocephalus</taxon>
    </lineage>
</organism>
<name>A0A3P7PJS0_DIBLA</name>
<gene>
    <name evidence="1" type="ORF">DILT_LOCUS13576</name>
</gene>
<protein>
    <submittedName>
        <fullName evidence="1">Uncharacterized protein</fullName>
    </submittedName>
</protein>
<sequence>MRSLRRFTNTAVTNFHPIYARYCRRCGNKGKSLRTSRTPHLFSSTSDDCTFNTTSKMDMQSSKGPFAAGCVNFGVIIITDRTAVMYQPPPGTDYNAPRISVNGAELKNVDNFAYVGSTLSRNTRIDDAVAQQLSSLRPGFRPLCGTVTVFNCP</sequence>
<accession>A0A3P7PJS0</accession>
<evidence type="ECO:0000313" key="2">
    <source>
        <dbReference type="Proteomes" id="UP000281553"/>
    </source>
</evidence>
<reference evidence="1 2" key="1">
    <citation type="submission" date="2018-11" db="EMBL/GenBank/DDBJ databases">
        <authorList>
            <consortium name="Pathogen Informatics"/>
        </authorList>
    </citation>
    <scope>NUCLEOTIDE SEQUENCE [LARGE SCALE GENOMIC DNA]</scope>
</reference>